<keyword evidence="3" id="KW-1185">Reference proteome</keyword>
<accession>A0ABR9DHM3</accession>
<name>A0ABR9DHM3_9GAMM</name>
<dbReference type="EMBL" id="JACXST010000003">
    <property type="protein sequence ID" value="MBD9362607.1"/>
    <property type="molecule type" value="Genomic_DNA"/>
</dbReference>
<reference evidence="2 3" key="1">
    <citation type="submission" date="2020-09" db="EMBL/GenBank/DDBJ databases">
        <title>Methylomonas albis sp. nov. and Methylomonas fluvii sp. nov.: Two cold-adapted methanotrophs from the River Elbe and an amended description of Methylovulum psychrotolerans strain Eb1.</title>
        <authorList>
            <person name="Bussmann I.K."/>
            <person name="Klings K.-W."/>
            <person name="Warnstedt J."/>
            <person name="Hoppert M."/>
            <person name="Saborowski A."/>
            <person name="Horn F."/>
            <person name="Liebner S."/>
        </authorList>
    </citation>
    <scope>NUCLEOTIDE SEQUENCE [LARGE SCALE GENOMIC DNA]</scope>
    <source>
        <strain evidence="2 3">EbB</strain>
    </source>
</reference>
<keyword evidence="1" id="KW-1133">Transmembrane helix</keyword>
<gene>
    <name evidence="2" type="ORF">EBB_19255</name>
</gene>
<evidence type="ECO:0000313" key="3">
    <source>
        <dbReference type="Proteomes" id="UP000641152"/>
    </source>
</evidence>
<dbReference type="RefSeq" id="WP_192395370.1">
    <property type="nucleotide sequence ID" value="NZ_CAJHIU010000003.1"/>
</dbReference>
<protein>
    <recommendedName>
        <fullName evidence="4">Lipoprotein</fullName>
    </recommendedName>
</protein>
<organism evidence="2 3">
    <name type="scientific">Methylomonas fluvii</name>
    <dbReference type="NCBI Taxonomy" id="1854564"/>
    <lineage>
        <taxon>Bacteria</taxon>
        <taxon>Pseudomonadati</taxon>
        <taxon>Pseudomonadota</taxon>
        <taxon>Gammaproteobacteria</taxon>
        <taxon>Methylococcales</taxon>
        <taxon>Methylococcaceae</taxon>
        <taxon>Methylomonas</taxon>
    </lineage>
</organism>
<comment type="caution">
    <text evidence="2">The sequence shown here is derived from an EMBL/GenBank/DDBJ whole genome shotgun (WGS) entry which is preliminary data.</text>
</comment>
<evidence type="ECO:0000313" key="2">
    <source>
        <dbReference type="EMBL" id="MBD9362607.1"/>
    </source>
</evidence>
<dbReference type="Proteomes" id="UP000641152">
    <property type="component" value="Unassembled WGS sequence"/>
</dbReference>
<proteinExistence type="predicted"/>
<keyword evidence="1" id="KW-0472">Membrane</keyword>
<feature type="transmembrane region" description="Helical" evidence="1">
    <location>
        <begin position="12"/>
        <end position="30"/>
    </location>
</feature>
<evidence type="ECO:0000256" key="1">
    <source>
        <dbReference type="SAM" id="Phobius"/>
    </source>
</evidence>
<evidence type="ECO:0008006" key="4">
    <source>
        <dbReference type="Google" id="ProtNLM"/>
    </source>
</evidence>
<dbReference type="PROSITE" id="PS51257">
    <property type="entry name" value="PROKAR_LIPOPROTEIN"/>
    <property type="match status" value="1"/>
</dbReference>
<keyword evidence="1" id="KW-0812">Transmembrane</keyword>
<sequence>MILSKTKINSIYILLIIGLSSVFSGCASHFTSAPMADGHLTDSLVKTYSEISLDSIYAQGNKGQAERNIEINKLLTLSEHNYQEFRNKFYAGNAETQLGFDWISLGLSTAGALSTGGAAPILSGVSAAVQGAQGKFNSRFFLEKTTETLVNGMDTLRATKKQLIIAKMANLDINEYSTEEGVRDVLDYHAAGSLVSALVLVAAESGQAKQTAETELKVTEDELAGIRNTTFTDTKEGQLLQKFRMPDGVNIDSKNEARIRDWMDRNGLKDQSPTIFMTGDPRFDRKRKKAVHDLNLTNN</sequence>